<dbReference type="InterPro" id="IPR011333">
    <property type="entry name" value="SKP1/BTB/POZ_sf"/>
</dbReference>
<dbReference type="CDD" id="cd18186">
    <property type="entry name" value="BTB_POZ_ZBTB_KLHL-like"/>
    <property type="match status" value="1"/>
</dbReference>
<evidence type="ECO:0000313" key="2">
    <source>
        <dbReference type="EMBL" id="TDL26620.1"/>
    </source>
</evidence>
<keyword evidence="3" id="KW-1185">Reference proteome</keyword>
<accession>A0A4Y7QIB1</accession>
<sequence>MDSDATVVTDQEKYHPSYNSPDADLILLSDDGIKFRAHSLILCKASNFFREMFELLRPERETQEDAIPIGESSLVTKAMLDIIYPGESDPSLPTRGFKIFRRLLSAAERFRIIRVNDYLRLLTTTSRFDNKPLEVYALACAFGWEDEAHWLSLKTLSLDLKTQICEYLESLGRKSLVQSFRSSLGSKKADSRRCEKVGEDTN</sequence>
<evidence type="ECO:0000259" key="1">
    <source>
        <dbReference type="PROSITE" id="PS50097"/>
    </source>
</evidence>
<dbReference type="EMBL" id="ML170161">
    <property type="protein sequence ID" value="TDL26620.1"/>
    <property type="molecule type" value="Genomic_DNA"/>
</dbReference>
<evidence type="ECO:0000313" key="3">
    <source>
        <dbReference type="Proteomes" id="UP000294933"/>
    </source>
</evidence>
<reference evidence="2 3" key="1">
    <citation type="submission" date="2018-06" db="EMBL/GenBank/DDBJ databases">
        <title>A transcriptomic atlas of mushroom development highlights an independent origin of complex multicellularity.</title>
        <authorList>
            <consortium name="DOE Joint Genome Institute"/>
            <person name="Krizsan K."/>
            <person name="Almasi E."/>
            <person name="Merenyi Z."/>
            <person name="Sahu N."/>
            <person name="Viragh M."/>
            <person name="Koszo T."/>
            <person name="Mondo S."/>
            <person name="Kiss B."/>
            <person name="Balint B."/>
            <person name="Kues U."/>
            <person name="Barry K."/>
            <person name="Hegedus J.C."/>
            <person name="Henrissat B."/>
            <person name="Johnson J."/>
            <person name="Lipzen A."/>
            <person name="Ohm R."/>
            <person name="Nagy I."/>
            <person name="Pangilinan J."/>
            <person name="Yan J."/>
            <person name="Xiong Y."/>
            <person name="Grigoriev I.V."/>
            <person name="Hibbett D.S."/>
            <person name="Nagy L.G."/>
        </authorList>
    </citation>
    <scope>NUCLEOTIDE SEQUENCE [LARGE SCALE GENOMIC DNA]</scope>
    <source>
        <strain evidence="2 3">SZMC22713</strain>
    </source>
</reference>
<dbReference type="Pfam" id="PF00651">
    <property type="entry name" value="BTB"/>
    <property type="match status" value="1"/>
</dbReference>
<dbReference type="AlphaFoldDB" id="A0A4Y7QIB1"/>
<organism evidence="2 3">
    <name type="scientific">Rickenella mellea</name>
    <dbReference type="NCBI Taxonomy" id="50990"/>
    <lineage>
        <taxon>Eukaryota</taxon>
        <taxon>Fungi</taxon>
        <taxon>Dikarya</taxon>
        <taxon>Basidiomycota</taxon>
        <taxon>Agaricomycotina</taxon>
        <taxon>Agaricomycetes</taxon>
        <taxon>Hymenochaetales</taxon>
        <taxon>Rickenellaceae</taxon>
        <taxon>Rickenella</taxon>
    </lineage>
</organism>
<dbReference type="OrthoDB" id="6359816at2759"/>
<protein>
    <recommendedName>
        <fullName evidence="1">BTB domain-containing protein</fullName>
    </recommendedName>
</protein>
<dbReference type="Proteomes" id="UP000294933">
    <property type="component" value="Unassembled WGS sequence"/>
</dbReference>
<dbReference type="VEuPathDB" id="FungiDB:BD410DRAFT_529535"/>
<proteinExistence type="predicted"/>
<dbReference type="SMART" id="SM00225">
    <property type="entry name" value="BTB"/>
    <property type="match status" value="1"/>
</dbReference>
<dbReference type="PROSITE" id="PS50097">
    <property type="entry name" value="BTB"/>
    <property type="match status" value="1"/>
</dbReference>
<dbReference type="InterPro" id="IPR000210">
    <property type="entry name" value="BTB/POZ_dom"/>
</dbReference>
<feature type="domain" description="BTB" evidence="1">
    <location>
        <begin position="23"/>
        <end position="92"/>
    </location>
</feature>
<name>A0A4Y7QIB1_9AGAM</name>
<gene>
    <name evidence="2" type="ORF">BD410DRAFT_529535</name>
</gene>
<dbReference type="SUPFAM" id="SSF54695">
    <property type="entry name" value="POZ domain"/>
    <property type="match status" value="1"/>
</dbReference>
<dbReference type="Gene3D" id="3.30.710.10">
    <property type="entry name" value="Potassium Channel Kv1.1, Chain A"/>
    <property type="match status" value="1"/>
</dbReference>